<reference evidence="6" key="2">
    <citation type="submission" date="2025-08" db="UniProtKB">
        <authorList>
            <consortium name="Ensembl"/>
        </authorList>
    </citation>
    <scope>IDENTIFICATION</scope>
</reference>
<dbReference type="AlphaFoldDB" id="A0AAY5EF30"/>
<dbReference type="InterPro" id="IPR001199">
    <property type="entry name" value="Cyt_B5-like_heme/steroid-bd"/>
</dbReference>
<reference evidence="6" key="3">
    <citation type="submission" date="2025-09" db="UniProtKB">
        <authorList>
            <consortium name="Ensembl"/>
        </authorList>
    </citation>
    <scope>IDENTIFICATION</scope>
</reference>
<evidence type="ECO:0000313" key="6">
    <source>
        <dbReference type="Ensembl" id="ENSEEEP00000055408.1"/>
    </source>
</evidence>
<evidence type="ECO:0000256" key="2">
    <source>
        <dbReference type="ARBA" id="ARBA00038357"/>
    </source>
</evidence>
<evidence type="ECO:0000256" key="3">
    <source>
        <dbReference type="ARBA" id="ARBA00039568"/>
    </source>
</evidence>
<evidence type="ECO:0000313" key="7">
    <source>
        <dbReference type="Proteomes" id="UP000314983"/>
    </source>
</evidence>
<dbReference type="Ensembl" id="ENSEEET00000058920.1">
    <property type="protein sequence ID" value="ENSEEEP00000055408.1"/>
    <property type="gene ID" value="ENSEEEG00000028182.1"/>
</dbReference>
<sequence>MFKYLVALLSFGLAIWTLPEWFSVGSCLLKPWLLQPTAGLLHQDVLALYNGNRSSKGLYLAILGQVFDVEKGRKHYGPDGGYRFFSGRDASRAFVTGDFSEAGLSDDVSDLSPSQIVALYDWLTFYEKEYTPVGRLIGRFYTERGEPTEALQQAEAHLTEGLKLKAQAEEENRVYPACNSEWSSAAGGRVWCSEKSGGVHRDWTGVPRMLFSPGSGRTRCVCVRLDDRTRSNNPHLRQYKDCPPHADSCLLSQD</sequence>
<proteinExistence type="inferred from homology"/>
<name>A0AAY5EF30_ELEEL</name>
<reference evidence="6 7" key="1">
    <citation type="submission" date="2020-05" db="EMBL/GenBank/DDBJ databases">
        <title>Electrophorus electricus (electric eel) genome, fEleEle1, primary haplotype.</title>
        <authorList>
            <person name="Myers G."/>
            <person name="Meyer A."/>
            <person name="Fedrigo O."/>
            <person name="Formenti G."/>
            <person name="Rhie A."/>
            <person name="Tracey A."/>
            <person name="Sims Y."/>
            <person name="Jarvis E.D."/>
        </authorList>
    </citation>
    <scope>NUCLEOTIDE SEQUENCE [LARGE SCALE GENOMIC DNA]</scope>
</reference>
<gene>
    <name evidence="6" type="primary">CYB5D2</name>
</gene>
<dbReference type="InterPro" id="IPR050577">
    <property type="entry name" value="MAPR/NEUFC/NENF-like"/>
</dbReference>
<evidence type="ECO:0000259" key="5">
    <source>
        <dbReference type="SMART" id="SM01117"/>
    </source>
</evidence>
<protein>
    <recommendedName>
        <fullName evidence="3">Neuferricin</fullName>
    </recommendedName>
    <alternativeName>
        <fullName evidence="4">Cytochrome b5 domain-containing protein 2</fullName>
    </alternativeName>
</protein>
<dbReference type="Gene3D" id="3.10.120.10">
    <property type="entry name" value="Cytochrome b5-like heme/steroid binding domain"/>
    <property type="match status" value="1"/>
</dbReference>
<comment type="similarity">
    <text evidence="2">Belongs to the cytochrome b5 family. MAPR subfamily.</text>
</comment>
<dbReference type="InterPro" id="IPR036400">
    <property type="entry name" value="Cyt_B5-like_heme/steroid_sf"/>
</dbReference>
<evidence type="ECO:0000256" key="4">
    <source>
        <dbReference type="ARBA" id="ARBA00042241"/>
    </source>
</evidence>
<keyword evidence="7" id="KW-1185">Reference proteome</keyword>
<evidence type="ECO:0000256" key="1">
    <source>
        <dbReference type="ARBA" id="ARBA00037690"/>
    </source>
</evidence>
<dbReference type="SMART" id="SM01117">
    <property type="entry name" value="Cyt-b5"/>
    <property type="match status" value="1"/>
</dbReference>
<dbReference type="GO" id="GO:0012505">
    <property type="term" value="C:endomembrane system"/>
    <property type="evidence" value="ECO:0007669"/>
    <property type="project" value="TreeGrafter"/>
</dbReference>
<dbReference type="SUPFAM" id="SSF55856">
    <property type="entry name" value="Cytochrome b5-like heme/steroid binding domain"/>
    <property type="match status" value="1"/>
</dbReference>
<dbReference type="Pfam" id="PF00173">
    <property type="entry name" value="Cyt-b5"/>
    <property type="match status" value="1"/>
</dbReference>
<organism evidence="6 7">
    <name type="scientific">Electrophorus electricus</name>
    <name type="common">Electric eel</name>
    <name type="synonym">Gymnotus electricus</name>
    <dbReference type="NCBI Taxonomy" id="8005"/>
    <lineage>
        <taxon>Eukaryota</taxon>
        <taxon>Metazoa</taxon>
        <taxon>Chordata</taxon>
        <taxon>Craniata</taxon>
        <taxon>Vertebrata</taxon>
        <taxon>Euteleostomi</taxon>
        <taxon>Actinopterygii</taxon>
        <taxon>Neopterygii</taxon>
        <taxon>Teleostei</taxon>
        <taxon>Ostariophysi</taxon>
        <taxon>Gymnotiformes</taxon>
        <taxon>Gymnotoidei</taxon>
        <taxon>Gymnotidae</taxon>
        <taxon>Electrophorus</taxon>
    </lineage>
</organism>
<feature type="domain" description="Cytochrome b5 heme-binding" evidence="5">
    <location>
        <begin position="40"/>
        <end position="137"/>
    </location>
</feature>
<dbReference type="PANTHER" id="PTHR10281">
    <property type="entry name" value="MEMBRANE-ASSOCIATED PROGESTERONE RECEPTOR COMPONENT-RELATED"/>
    <property type="match status" value="1"/>
</dbReference>
<dbReference type="GeneTree" id="ENSGT00940000160156"/>
<dbReference type="Proteomes" id="UP000314983">
    <property type="component" value="Chromosome 6"/>
</dbReference>
<dbReference type="PANTHER" id="PTHR10281:SF4">
    <property type="entry name" value="NEUFERRICIN"/>
    <property type="match status" value="1"/>
</dbReference>
<comment type="function">
    <text evidence="1">Heme-binding protein which promotes neuronal but not astrocyte differentiation.</text>
</comment>
<dbReference type="GO" id="GO:0016020">
    <property type="term" value="C:membrane"/>
    <property type="evidence" value="ECO:0007669"/>
    <property type="project" value="TreeGrafter"/>
</dbReference>
<accession>A0AAY5EF30</accession>